<reference evidence="6 7" key="1">
    <citation type="submission" date="2018-10" db="EMBL/GenBank/DDBJ databases">
        <title>A high-quality apple genome assembly.</title>
        <authorList>
            <person name="Hu J."/>
        </authorList>
    </citation>
    <scope>NUCLEOTIDE SEQUENCE [LARGE SCALE GENOMIC DNA]</scope>
    <source>
        <strain evidence="7">cv. HFTH1</strain>
        <tissue evidence="6">Young leaf</tissue>
    </source>
</reference>
<evidence type="ECO:0000256" key="2">
    <source>
        <dbReference type="ARBA" id="ARBA00022771"/>
    </source>
</evidence>
<gene>
    <name evidence="6" type="ORF">DVH24_000636</name>
</gene>
<evidence type="ECO:0000313" key="7">
    <source>
        <dbReference type="Proteomes" id="UP000290289"/>
    </source>
</evidence>
<dbReference type="InterPro" id="IPR000315">
    <property type="entry name" value="Znf_B-box"/>
</dbReference>
<dbReference type="Proteomes" id="UP000290289">
    <property type="component" value="Chromosome 9"/>
</dbReference>
<evidence type="ECO:0000256" key="1">
    <source>
        <dbReference type="ARBA" id="ARBA00022723"/>
    </source>
</evidence>
<keyword evidence="3" id="KW-0862">Zinc</keyword>
<dbReference type="SMART" id="SM00336">
    <property type="entry name" value="BBOX"/>
    <property type="match status" value="1"/>
</dbReference>
<proteinExistence type="predicted"/>
<evidence type="ECO:0000256" key="4">
    <source>
        <dbReference type="PROSITE-ProRule" id="PRU00024"/>
    </source>
</evidence>
<dbReference type="PROSITE" id="PS50119">
    <property type="entry name" value="ZF_BBOX"/>
    <property type="match status" value="1"/>
</dbReference>
<dbReference type="AlphaFoldDB" id="A0A498J358"/>
<evidence type="ECO:0000256" key="3">
    <source>
        <dbReference type="ARBA" id="ARBA00022833"/>
    </source>
</evidence>
<dbReference type="Pfam" id="PF00643">
    <property type="entry name" value="zf-B_box"/>
    <property type="match status" value="1"/>
</dbReference>
<dbReference type="PANTHER" id="PTHR31717:SF81">
    <property type="entry name" value="B-BOX ZINC FINGER PROTEIN 32-LIKE"/>
    <property type="match status" value="1"/>
</dbReference>
<dbReference type="GO" id="GO:0008270">
    <property type="term" value="F:zinc ion binding"/>
    <property type="evidence" value="ECO:0007669"/>
    <property type="project" value="UniProtKB-KW"/>
</dbReference>
<evidence type="ECO:0000313" key="6">
    <source>
        <dbReference type="EMBL" id="RXH89037.1"/>
    </source>
</evidence>
<dbReference type="EMBL" id="RDQH01000335">
    <property type="protein sequence ID" value="RXH89037.1"/>
    <property type="molecule type" value="Genomic_DNA"/>
</dbReference>
<keyword evidence="7" id="KW-1185">Reference proteome</keyword>
<organism evidence="6 7">
    <name type="scientific">Malus domestica</name>
    <name type="common">Apple</name>
    <name type="synonym">Pyrus malus</name>
    <dbReference type="NCBI Taxonomy" id="3750"/>
    <lineage>
        <taxon>Eukaryota</taxon>
        <taxon>Viridiplantae</taxon>
        <taxon>Streptophyta</taxon>
        <taxon>Embryophyta</taxon>
        <taxon>Tracheophyta</taxon>
        <taxon>Spermatophyta</taxon>
        <taxon>Magnoliopsida</taxon>
        <taxon>eudicotyledons</taxon>
        <taxon>Gunneridae</taxon>
        <taxon>Pentapetalae</taxon>
        <taxon>rosids</taxon>
        <taxon>fabids</taxon>
        <taxon>Rosales</taxon>
        <taxon>Rosaceae</taxon>
        <taxon>Amygdaloideae</taxon>
        <taxon>Maleae</taxon>
        <taxon>Malus</taxon>
    </lineage>
</organism>
<comment type="caution">
    <text evidence="6">The sequence shown here is derived from an EMBL/GenBank/DDBJ whole genome shotgun (WGS) entry which is preliminary data.</text>
</comment>
<dbReference type="InterPro" id="IPR049808">
    <property type="entry name" value="CONSTANS-like_Bbox1"/>
</dbReference>
<sequence>MKKVYRACELCDQEASFYCPSDSAFLCSRCDARVHQANFLVARHLRQPLCSNCKSVAGTRDLHSLCSSCSPEFFSGDCDGDAKSSSSSDCSACISSTEMGTTKTGYENRKSESSVTDVSGSNVPYKFSGMKRNILPKFSGARRNNSVRRARARTSRSVDAKAEGSFVNWCKRLGVNGNLAESVVSTASNAFGFCLERLASVPPRVCLAASFWFGLRFCGDRSVFTCQNLRRVEELSGVPVKLILAVEAKLGSELRVRRARRDDLEEGWAEC</sequence>
<dbReference type="CDD" id="cd19821">
    <property type="entry name" value="Bbox1_BBX-like"/>
    <property type="match status" value="1"/>
</dbReference>
<keyword evidence="1" id="KW-0479">Metal-binding</keyword>
<dbReference type="PANTHER" id="PTHR31717">
    <property type="entry name" value="ZINC FINGER PROTEIN CONSTANS-LIKE 10"/>
    <property type="match status" value="1"/>
</dbReference>
<name>A0A498J358_MALDO</name>
<accession>A0A498J358</accession>
<protein>
    <recommendedName>
        <fullName evidence="5">B box-type domain-containing protein</fullName>
    </recommendedName>
</protein>
<evidence type="ECO:0000259" key="5">
    <source>
        <dbReference type="PROSITE" id="PS50119"/>
    </source>
</evidence>
<keyword evidence="2 4" id="KW-0863">Zinc-finger</keyword>
<feature type="domain" description="B box-type" evidence="5">
    <location>
        <begin position="3"/>
        <end position="49"/>
    </location>
</feature>